<protein>
    <submittedName>
        <fullName evidence="3">EF-hand domain-containing protein</fullName>
    </submittedName>
</protein>
<organism evidence="2 3">
    <name type="scientific">Panagrellus redivivus</name>
    <name type="common">Microworm</name>
    <dbReference type="NCBI Taxonomy" id="6233"/>
    <lineage>
        <taxon>Eukaryota</taxon>
        <taxon>Metazoa</taxon>
        <taxon>Ecdysozoa</taxon>
        <taxon>Nematoda</taxon>
        <taxon>Chromadorea</taxon>
        <taxon>Rhabditida</taxon>
        <taxon>Tylenchina</taxon>
        <taxon>Panagrolaimomorpha</taxon>
        <taxon>Panagrolaimoidea</taxon>
        <taxon>Panagrolaimidae</taxon>
        <taxon>Panagrellus</taxon>
    </lineage>
</organism>
<feature type="transmembrane region" description="Helical" evidence="1">
    <location>
        <begin position="134"/>
        <end position="159"/>
    </location>
</feature>
<sequence length="275" mass="30565">MYDDKENRDPSNFANIPATMRNIGITQADRDKVMELLMDVSGTSVHIDEAIRLYEKLGIKGFAFVKRHQVEKLLKDQGVPQEEMDLEDLNIYDNMTDAQMEEALWRTVEYIATNKTYMLEPNEHARRKRNWISVGPAIVLSPYMFTWGFGAVLLGPVILSPNIFCPPVLNPSILSPWVLTPSMFNPFILSPYILGPFVLGPFAFTSFVLTPYLLSSNIMNPAIFTSLILSPLGLCADILSPVAVAANVLSPSFLSPPVLNPTTLTASVLSPSWLS</sequence>
<evidence type="ECO:0000313" key="2">
    <source>
        <dbReference type="Proteomes" id="UP000492821"/>
    </source>
</evidence>
<evidence type="ECO:0000313" key="3">
    <source>
        <dbReference type="WBParaSite" id="Pan_g4262.t1"/>
    </source>
</evidence>
<evidence type="ECO:0000256" key="1">
    <source>
        <dbReference type="SAM" id="Phobius"/>
    </source>
</evidence>
<proteinExistence type="predicted"/>
<reference evidence="2" key="1">
    <citation type="journal article" date="2013" name="Genetics">
        <title>The draft genome and transcriptome of Panagrellus redivivus are shaped by the harsh demands of a free-living lifestyle.</title>
        <authorList>
            <person name="Srinivasan J."/>
            <person name="Dillman A.R."/>
            <person name="Macchietto M.G."/>
            <person name="Heikkinen L."/>
            <person name="Lakso M."/>
            <person name="Fracchia K.M."/>
            <person name="Antoshechkin I."/>
            <person name="Mortazavi A."/>
            <person name="Wong G."/>
            <person name="Sternberg P.W."/>
        </authorList>
    </citation>
    <scope>NUCLEOTIDE SEQUENCE [LARGE SCALE GENOMIC DNA]</scope>
    <source>
        <strain evidence="2">MT8872</strain>
    </source>
</reference>
<keyword evidence="1" id="KW-0472">Membrane</keyword>
<feature type="transmembrane region" description="Helical" evidence="1">
    <location>
        <begin position="226"/>
        <end position="249"/>
    </location>
</feature>
<dbReference type="Proteomes" id="UP000492821">
    <property type="component" value="Unassembled WGS sequence"/>
</dbReference>
<dbReference type="PANTHER" id="PTHR21523">
    <property type="match status" value="1"/>
</dbReference>
<dbReference type="PANTHER" id="PTHR21523:SF44">
    <property type="entry name" value="MLT-TEN (MLT-10) RELATED"/>
    <property type="match status" value="1"/>
</dbReference>
<keyword evidence="1" id="KW-1133">Transmembrane helix</keyword>
<dbReference type="WBParaSite" id="Pan_g4262.t1">
    <property type="protein sequence ID" value="Pan_g4262.t1"/>
    <property type="gene ID" value="Pan_g4262"/>
</dbReference>
<keyword evidence="2" id="KW-1185">Reference proteome</keyword>
<name>A0A7E4VXN3_PANRE</name>
<dbReference type="AlphaFoldDB" id="A0A7E4VXN3"/>
<keyword evidence="1" id="KW-0812">Transmembrane</keyword>
<accession>A0A7E4VXN3</accession>
<feature type="transmembrane region" description="Helical" evidence="1">
    <location>
        <begin position="192"/>
        <end position="214"/>
    </location>
</feature>
<reference evidence="3" key="2">
    <citation type="submission" date="2020-10" db="UniProtKB">
        <authorList>
            <consortium name="WormBaseParasite"/>
        </authorList>
    </citation>
    <scope>IDENTIFICATION</scope>
</reference>